<dbReference type="EMBL" id="KN880460">
    <property type="protein sequence ID" value="KIY70957.1"/>
    <property type="molecule type" value="Genomic_DNA"/>
</dbReference>
<reference evidence="2 3" key="1">
    <citation type="journal article" date="2015" name="Fungal Genet. Biol.">
        <title>Evolution of novel wood decay mechanisms in Agaricales revealed by the genome sequences of Fistulina hepatica and Cylindrobasidium torrendii.</title>
        <authorList>
            <person name="Floudas D."/>
            <person name="Held B.W."/>
            <person name="Riley R."/>
            <person name="Nagy L.G."/>
            <person name="Koehler G."/>
            <person name="Ransdell A.S."/>
            <person name="Younus H."/>
            <person name="Chow J."/>
            <person name="Chiniquy J."/>
            <person name="Lipzen A."/>
            <person name="Tritt A."/>
            <person name="Sun H."/>
            <person name="Haridas S."/>
            <person name="LaButti K."/>
            <person name="Ohm R.A."/>
            <person name="Kues U."/>
            <person name="Blanchette R.A."/>
            <person name="Grigoriev I.V."/>
            <person name="Minto R.E."/>
            <person name="Hibbett D.S."/>
        </authorList>
    </citation>
    <scope>NUCLEOTIDE SEQUENCE [LARGE SCALE GENOMIC DNA]</scope>
    <source>
        <strain evidence="2 3">FP15055 ss-10</strain>
    </source>
</reference>
<keyword evidence="3" id="KW-1185">Reference proteome</keyword>
<dbReference type="SUPFAM" id="SSF52047">
    <property type="entry name" value="RNI-like"/>
    <property type="match status" value="1"/>
</dbReference>
<name>A0A0D7BKF8_9AGAR</name>
<dbReference type="OrthoDB" id="3221235at2759"/>
<feature type="compositionally biased region" description="Acidic residues" evidence="1">
    <location>
        <begin position="19"/>
        <end position="31"/>
    </location>
</feature>
<dbReference type="AlphaFoldDB" id="A0A0D7BKF8"/>
<proteinExistence type="predicted"/>
<sequence>MKKFTGCLGPQLLPPASVDMDEDENDNDNSDNDTVPLPASPLLHMFDDILGQKLTLSDMFKPEDMLYWLERFTVMSRVSYEEEPAFYKLQDTKVGGVVADELDLDEMVKKILVKSIYKVSDRQATKTVGRRRPDTSEVVVTDRRPPNTDGDDKLHRFPSSPKARIASIAQGYRACPVEHCPCPHHRTNFSQPEGFVFDSAALREFGSLQTTNEQPTAAQVASINASIASLSAALNDIHSARAELKITQNAIENIPDSNELSKYYGQLTRQFKKTVRSGRIIPLTVSIGLCSQYNDGLVGGWELNPITFLLPCYADSITHLTLFLPAEALDRMNPVGPQLTRLVYATVANIAPDRPVYDMVNWFFEAFLQSTTLRTFNAINFDHLHNVEIPNGVKHLALRHYAIKHDEKRVQQDNDSYGILTHIDTLTPQLRDNLETLCIDIGGKDNFEIPDKTNLSMPKLKKLTVTSVGDEQIYALLELMITPSLESLSLSSLASSLASHDIDAIGDMAQRCACRLTYLELVFLAETSTPVPVLTALDQLPTLIHLKLRYREKSGIIIWDSDEGMPNEGQILLPALQTLELHATPSITQALPALADWIESRVKNAPLKKLAIVSWVPDLGAVKNSDASRIRVFRERMEEVDRLETRAGFSEIKVYSGPGWIDSEDLDCPHKWP</sequence>
<evidence type="ECO:0000313" key="2">
    <source>
        <dbReference type="EMBL" id="KIY70957.1"/>
    </source>
</evidence>
<dbReference type="Proteomes" id="UP000054007">
    <property type="component" value="Unassembled WGS sequence"/>
</dbReference>
<gene>
    <name evidence="2" type="ORF">CYLTODRAFT_441593</name>
</gene>
<protein>
    <submittedName>
        <fullName evidence="2">Uncharacterized protein</fullName>
    </submittedName>
</protein>
<accession>A0A0D7BKF8</accession>
<evidence type="ECO:0000256" key="1">
    <source>
        <dbReference type="SAM" id="MobiDB-lite"/>
    </source>
</evidence>
<evidence type="ECO:0000313" key="3">
    <source>
        <dbReference type="Proteomes" id="UP000054007"/>
    </source>
</evidence>
<feature type="region of interest" description="Disordered" evidence="1">
    <location>
        <begin position="1"/>
        <end position="36"/>
    </location>
</feature>
<organism evidence="2 3">
    <name type="scientific">Cylindrobasidium torrendii FP15055 ss-10</name>
    <dbReference type="NCBI Taxonomy" id="1314674"/>
    <lineage>
        <taxon>Eukaryota</taxon>
        <taxon>Fungi</taxon>
        <taxon>Dikarya</taxon>
        <taxon>Basidiomycota</taxon>
        <taxon>Agaricomycotina</taxon>
        <taxon>Agaricomycetes</taxon>
        <taxon>Agaricomycetidae</taxon>
        <taxon>Agaricales</taxon>
        <taxon>Marasmiineae</taxon>
        <taxon>Physalacriaceae</taxon>
        <taxon>Cylindrobasidium</taxon>
    </lineage>
</organism>
<dbReference type="InterPro" id="IPR032675">
    <property type="entry name" value="LRR_dom_sf"/>
</dbReference>
<dbReference type="Gene3D" id="3.80.10.10">
    <property type="entry name" value="Ribonuclease Inhibitor"/>
    <property type="match status" value="1"/>
</dbReference>